<gene>
    <name evidence="7" type="ORF">KY465_09280</name>
</gene>
<sequence length="367" mass="39159">MPTSLFSPLRLKKLELENRIVVSPMCQYSAEDGSATDWHLQHLGTLSASGAGLLVVEATAVSAEGRISHGDLGLYSDANEQALGRVVAHCRAHGDARLGIQIGHAGRKASAQRPWEGGGPLGSDEQPWETIAPSAQPFADGWHTPRAMTSADLDRIRDAHVSAARRALRLGFDALEVHAAHGYLMHEFFSPIANHREDEFGGSLAARMRYPLLVIKAVREVWPDDRPLGVRITGRDWVDGGITLEDACAFAVQLKAVGVDFVCVSSGGISATARPEVFPGYQLAMAEAVRQASGLATRAVGLIATPQQAEEAVSSGQADMVALGRAFLDNPHWGWLAARALGAEVARPVQYQRAAPAVWPGADFGNS</sequence>
<comment type="cofactor">
    <cofactor evidence="1">
        <name>FMN</name>
        <dbReference type="ChEBI" id="CHEBI:58210"/>
    </cofactor>
</comment>
<evidence type="ECO:0000256" key="5">
    <source>
        <dbReference type="ARBA" id="ARBA00023002"/>
    </source>
</evidence>
<proteinExistence type="predicted"/>
<evidence type="ECO:0000256" key="3">
    <source>
        <dbReference type="ARBA" id="ARBA00022643"/>
    </source>
</evidence>
<dbReference type="Proteomes" id="UP001430804">
    <property type="component" value="Unassembled WGS sequence"/>
</dbReference>
<dbReference type="CDD" id="cd02932">
    <property type="entry name" value="OYE_YqiM_FMN"/>
    <property type="match status" value="1"/>
</dbReference>
<accession>A0ABS6WND0</accession>
<dbReference type="InterPro" id="IPR044152">
    <property type="entry name" value="YqjM-like"/>
</dbReference>
<name>A0ABS6WND0_9HYPH</name>
<keyword evidence="2" id="KW-0285">Flavoprotein</keyword>
<comment type="caution">
    <text evidence="7">The sequence shown here is derived from an EMBL/GenBank/DDBJ whole genome shotgun (WGS) entry which is preliminary data.</text>
</comment>
<evidence type="ECO:0000256" key="4">
    <source>
        <dbReference type="ARBA" id="ARBA00022857"/>
    </source>
</evidence>
<keyword evidence="5" id="KW-0560">Oxidoreductase</keyword>
<dbReference type="Pfam" id="PF00724">
    <property type="entry name" value="Oxidored_FMN"/>
    <property type="match status" value="1"/>
</dbReference>
<keyword evidence="4" id="KW-0521">NADP</keyword>
<keyword evidence="8" id="KW-1185">Reference proteome</keyword>
<evidence type="ECO:0000256" key="2">
    <source>
        <dbReference type="ARBA" id="ARBA00022630"/>
    </source>
</evidence>
<feature type="domain" description="NADH:flavin oxidoreductase/NADH oxidase N-terminal" evidence="6">
    <location>
        <begin position="4"/>
        <end position="333"/>
    </location>
</feature>
<protein>
    <submittedName>
        <fullName evidence="7">NADH:flavin oxidoreductase/NADH oxidase</fullName>
    </submittedName>
</protein>
<evidence type="ECO:0000313" key="7">
    <source>
        <dbReference type="EMBL" id="MBW3097471.1"/>
    </source>
</evidence>
<evidence type="ECO:0000259" key="6">
    <source>
        <dbReference type="Pfam" id="PF00724"/>
    </source>
</evidence>
<keyword evidence="3" id="KW-0288">FMN</keyword>
<dbReference type="InterPro" id="IPR001155">
    <property type="entry name" value="OxRdtase_FMN_N"/>
</dbReference>
<organism evidence="7 8">
    <name type="scientific">Pseudohoeflea coraliihabitans</name>
    <dbReference type="NCBI Taxonomy" id="2860393"/>
    <lineage>
        <taxon>Bacteria</taxon>
        <taxon>Pseudomonadati</taxon>
        <taxon>Pseudomonadota</taxon>
        <taxon>Alphaproteobacteria</taxon>
        <taxon>Hyphomicrobiales</taxon>
        <taxon>Rhizobiaceae</taxon>
        <taxon>Pseudohoeflea</taxon>
    </lineage>
</organism>
<reference evidence="7" key="1">
    <citation type="submission" date="2021-07" db="EMBL/GenBank/DDBJ databases">
        <title>Pseudohoeflea marina sp. nov. a polyhydroxyalcanoate-producing bacterium.</title>
        <authorList>
            <person name="Zheng W."/>
            <person name="Yu S."/>
            <person name="Huang Y."/>
        </authorList>
    </citation>
    <scope>NUCLEOTIDE SEQUENCE</scope>
    <source>
        <strain evidence="7">DP4N28-3</strain>
    </source>
</reference>
<evidence type="ECO:0000256" key="1">
    <source>
        <dbReference type="ARBA" id="ARBA00001917"/>
    </source>
</evidence>
<dbReference type="EMBL" id="JAHWQX010000002">
    <property type="protein sequence ID" value="MBW3097471.1"/>
    <property type="molecule type" value="Genomic_DNA"/>
</dbReference>
<evidence type="ECO:0000313" key="8">
    <source>
        <dbReference type="Proteomes" id="UP001430804"/>
    </source>
</evidence>
<dbReference type="PANTHER" id="PTHR43303:SF4">
    <property type="entry name" value="NADPH DEHYDROGENASE C23G7.10C-RELATED"/>
    <property type="match status" value="1"/>
</dbReference>
<dbReference type="PANTHER" id="PTHR43303">
    <property type="entry name" value="NADPH DEHYDROGENASE C23G7.10C-RELATED"/>
    <property type="match status" value="1"/>
</dbReference>